<reference evidence="1" key="1">
    <citation type="journal article" date="2020" name="Stud. Mycol.">
        <title>101 Dothideomycetes genomes: a test case for predicting lifestyles and emergence of pathogens.</title>
        <authorList>
            <person name="Haridas S."/>
            <person name="Albert R."/>
            <person name="Binder M."/>
            <person name="Bloem J."/>
            <person name="Labutti K."/>
            <person name="Salamov A."/>
            <person name="Andreopoulos B."/>
            <person name="Baker S."/>
            <person name="Barry K."/>
            <person name="Bills G."/>
            <person name="Bluhm B."/>
            <person name="Cannon C."/>
            <person name="Castanera R."/>
            <person name="Culley D."/>
            <person name="Daum C."/>
            <person name="Ezra D."/>
            <person name="Gonzalez J."/>
            <person name="Henrissat B."/>
            <person name="Kuo A."/>
            <person name="Liang C."/>
            <person name="Lipzen A."/>
            <person name="Lutzoni F."/>
            <person name="Magnuson J."/>
            <person name="Mondo S."/>
            <person name="Nolan M."/>
            <person name="Ohm R."/>
            <person name="Pangilinan J."/>
            <person name="Park H.-J."/>
            <person name="Ramirez L."/>
            <person name="Alfaro M."/>
            <person name="Sun H."/>
            <person name="Tritt A."/>
            <person name="Yoshinaga Y."/>
            <person name="Zwiers L.-H."/>
            <person name="Turgeon B."/>
            <person name="Goodwin S."/>
            <person name="Spatafora J."/>
            <person name="Crous P."/>
            <person name="Grigoriev I."/>
        </authorList>
    </citation>
    <scope>NUCLEOTIDE SEQUENCE</scope>
    <source>
        <strain evidence="1">CBS 115976</strain>
    </source>
</reference>
<sequence>MSQTQLPLPEGELSEGKIFEAALRLEDSREEGRGLKVTFPLDEPDRVGNHNYDAFYQLLADCQPATLGRGIEGVLDEEYRKAGKMDVEDFCTNFNLSNNKIMHTVAQALARGGPPRNYHAAHDGVRAELYKLNVYSGPSGKFKPHVDTPRSGALVVRHTGREVHFDWSNTDSKFIQWAAFFSDCEHEVFEVTEGHRLTLTYNFHWTKYAPSLMATHMDAFDQSSLHLYSALEKLIQCPTFLPNRLALRYQRYV</sequence>
<dbReference type="EMBL" id="MU004230">
    <property type="protein sequence ID" value="KAF2674577.1"/>
    <property type="molecule type" value="Genomic_DNA"/>
</dbReference>
<dbReference type="PANTHER" id="PTHR33099">
    <property type="entry name" value="FE2OG DIOXYGENASE DOMAIN-CONTAINING PROTEIN"/>
    <property type="match status" value="1"/>
</dbReference>
<dbReference type="Gene3D" id="2.60.120.620">
    <property type="entry name" value="q2cbj1_9rhob like domain"/>
    <property type="match status" value="1"/>
</dbReference>
<organism evidence="1 2">
    <name type="scientific">Microthyrium microscopicum</name>
    <dbReference type="NCBI Taxonomy" id="703497"/>
    <lineage>
        <taxon>Eukaryota</taxon>
        <taxon>Fungi</taxon>
        <taxon>Dikarya</taxon>
        <taxon>Ascomycota</taxon>
        <taxon>Pezizomycotina</taxon>
        <taxon>Dothideomycetes</taxon>
        <taxon>Dothideomycetes incertae sedis</taxon>
        <taxon>Microthyriales</taxon>
        <taxon>Microthyriaceae</taxon>
        <taxon>Microthyrium</taxon>
    </lineage>
</organism>
<evidence type="ECO:0000313" key="1">
    <source>
        <dbReference type="EMBL" id="KAF2674577.1"/>
    </source>
</evidence>
<dbReference type="AlphaFoldDB" id="A0A6A6UT20"/>
<dbReference type="Proteomes" id="UP000799302">
    <property type="component" value="Unassembled WGS sequence"/>
</dbReference>
<proteinExistence type="predicted"/>
<accession>A0A6A6UT20</accession>
<evidence type="ECO:0008006" key="3">
    <source>
        <dbReference type="Google" id="ProtNLM"/>
    </source>
</evidence>
<name>A0A6A6UT20_9PEZI</name>
<protein>
    <recommendedName>
        <fullName evidence="3">Fe2OG dioxygenase domain-containing protein</fullName>
    </recommendedName>
</protein>
<gene>
    <name evidence="1" type="ORF">BT63DRAFT_449566</name>
</gene>
<evidence type="ECO:0000313" key="2">
    <source>
        <dbReference type="Proteomes" id="UP000799302"/>
    </source>
</evidence>
<keyword evidence="2" id="KW-1185">Reference proteome</keyword>
<dbReference type="PANTHER" id="PTHR33099:SF7">
    <property type="entry name" value="MYND-TYPE DOMAIN-CONTAINING PROTEIN"/>
    <property type="match status" value="1"/>
</dbReference>
<dbReference type="OrthoDB" id="27483at2759"/>